<evidence type="ECO:0000313" key="3">
    <source>
        <dbReference type="EMBL" id="PKB30558.1"/>
    </source>
</evidence>
<evidence type="ECO:0000313" key="4">
    <source>
        <dbReference type="Proteomes" id="UP000232453"/>
    </source>
</evidence>
<dbReference type="AlphaFoldDB" id="A0A852WB35"/>
<dbReference type="Proteomes" id="UP000232453">
    <property type="component" value="Unassembled WGS sequence"/>
</dbReference>
<accession>A0AA44UNV4</accession>
<dbReference type="EMBL" id="PHUJ01000003">
    <property type="protein sequence ID" value="PKB30558.1"/>
    <property type="molecule type" value="Genomic_DNA"/>
</dbReference>
<evidence type="ECO:0000256" key="1">
    <source>
        <dbReference type="SAM" id="MobiDB-lite"/>
    </source>
</evidence>
<gene>
    <name evidence="3" type="ORF">ATL51_2229</name>
    <name evidence="2" type="ORF">HDA37_004209</name>
</gene>
<organism evidence="2 5">
    <name type="scientific">Pseudonocardia alni</name>
    <name type="common">Amycolata alni</name>
    <dbReference type="NCBI Taxonomy" id="33907"/>
    <lineage>
        <taxon>Bacteria</taxon>
        <taxon>Bacillati</taxon>
        <taxon>Actinomycetota</taxon>
        <taxon>Actinomycetes</taxon>
        <taxon>Pseudonocardiales</taxon>
        <taxon>Pseudonocardiaceae</taxon>
        <taxon>Pseudonocardia</taxon>
    </lineage>
</organism>
<feature type="compositionally biased region" description="Low complexity" evidence="1">
    <location>
        <begin position="43"/>
        <end position="52"/>
    </location>
</feature>
<evidence type="ECO:0000313" key="5">
    <source>
        <dbReference type="Proteomes" id="UP000549695"/>
    </source>
</evidence>
<feature type="region of interest" description="Disordered" evidence="1">
    <location>
        <begin position="1"/>
        <end position="67"/>
    </location>
</feature>
<reference evidence="2 5" key="1">
    <citation type="submission" date="2020-07" db="EMBL/GenBank/DDBJ databases">
        <title>Sequencing the genomes of 1000 actinobacteria strains.</title>
        <authorList>
            <person name="Klenk H.-P."/>
        </authorList>
    </citation>
    <scope>NUCLEOTIDE SEQUENCE [LARGE SCALE GENOMIC DNA]</scope>
    <source>
        <strain evidence="3 4">DSM 44104</strain>
        <strain evidence="2 5">DSM 44749</strain>
    </source>
</reference>
<protein>
    <submittedName>
        <fullName evidence="2">Uncharacterized protein</fullName>
    </submittedName>
</protein>
<evidence type="ECO:0000313" key="2">
    <source>
        <dbReference type="EMBL" id="NYG03924.1"/>
    </source>
</evidence>
<dbReference type="EMBL" id="JACCCZ010000001">
    <property type="protein sequence ID" value="NYG03924.1"/>
    <property type="molecule type" value="Genomic_DNA"/>
</dbReference>
<proteinExistence type="predicted"/>
<dbReference type="GeneID" id="98053901"/>
<keyword evidence="5" id="KW-1185">Reference proteome</keyword>
<accession>A0A852WB35</accession>
<dbReference type="RefSeq" id="WP_073578469.1">
    <property type="nucleotide sequence ID" value="NZ_BAAAJZ010000003.1"/>
</dbReference>
<sequence>MSEHRQPDDGTDVGTDELTSGGGGTSRVDTDKAGNPRPDATTDDSGATGAAAREVEADNEDEPTRSE</sequence>
<name>A0A852WB35_PSEA5</name>
<dbReference type="Proteomes" id="UP000549695">
    <property type="component" value="Unassembled WGS sequence"/>
</dbReference>
<comment type="caution">
    <text evidence="2">The sequence shown here is derived from an EMBL/GenBank/DDBJ whole genome shotgun (WGS) entry which is preliminary data.</text>
</comment>